<evidence type="ECO:0000256" key="2">
    <source>
        <dbReference type="ARBA" id="ARBA00022525"/>
    </source>
</evidence>
<evidence type="ECO:0000256" key="4">
    <source>
        <dbReference type="SAM" id="MobiDB-lite"/>
    </source>
</evidence>
<dbReference type="Proteomes" id="UP001268089">
    <property type="component" value="Unassembled WGS sequence"/>
</dbReference>
<dbReference type="PANTHER" id="PTHR34819">
    <property type="entry name" value="LARGE CYSTEINE-RICH PERIPLASMIC PROTEIN OMCB"/>
    <property type="match status" value="1"/>
</dbReference>
<feature type="signal peptide" evidence="5">
    <location>
        <begin position="1"/>
        <end position="31"/>
    </location>
</feature>
<sequence length="2036" mass="205513">MTNFKQFSTPRVLKSLALAILGVVSAGVVHAANVDLQVSQFTDTPDPAVRGGNITYTIKVENNSAATANNVVVTSVLPANTAFVSVSDAAVPGACSQAAGTVTCTYATLAGSAAGGPVRTIAMVLKTTGTTVNTITPSVTVTTSDTDTNPSNDSLTQNTTIDDGADLFATLNAAPDPVQGGANVTWTVDGGNNGPNDASSVRVQITLPSSLTYVSASGGGFSCSTAGSPVVVTCSRSALTSGASFAGLNLVTTVSGVSSGNILLGADISSLVVSDPDASNNGPTKSIQVDPGADLRITQAAPSPTPGIEGQNVTFSLNPSNLGSSAATAGLDVTYQLPVGFTFVSSSVSSGSATGWGACTVDGANLVTCSNTGSYASGRSNTLQILATPPVVGASTVYNNITATIAPRAGSPSDPVAGNNTAQVNLTVAPNGVDLSLTKTKSPNPVAVGGTITSILAVSNAGPQQAPSGVIEVTDVLDVTKETYAGFSGTNWACVFASPNVTCTYNATLNAGVTQSGANRLTILTTAVAAGNATNNATVACITGACPGDWNGANNGPIPATVAVTATANSPDLVLTNTATTVGGTATTLEFNETTLTYTLGLTNQLTSPIAAQDVVVTFAIPGFITGTTAAPVVAMVPSFTHGSNATFNCVTSAGGTVTCTQTGGTLLEPGDLLTFSIPVDRAMTAGTYTGAATTASAFSSTQGDPNRADNTASVTVTIDPIADVRMVSKTITSATNVGTQTALAGTNVTYALNFQNNGPDTAQTIAVADVFTVGAGDPGFTFVSASGSGISCSGLTAGTSYGTGNHTLTCTRASMANGESRSVDVVIRPNWKAGQTAGVTWDITNTATISTTTKENSAGTDNGNNSQSATLHVDAALLDALINNTDNVDPLGYDAVTLSNNDITYLSRITNRGASLATGLGFTYTMTPPAGKTVTFRGDGSAAGVAAANPSGTVAGSICNNVGNSVTGPATLTLTCTYAGASSELAANASVNRYLVFRVASAPAPNGDTLNTNSTVFTNETDSNAANNSEAETTSVRVRADITLTKTPSANPVQLRQPFVWTLTATNNGPGVSQVTSLTDTLPTGMAFFGATPSWTKSSGGSGTCATAGQDLTCNFGVLAASATVTLTVPVRMTAMPVGGTTQNCANVTTSEVDPATANNTTVCNNPVLTVQKSSLAGTVYSDKNNNGAINTGEGGIPTVTVTLTGTDLYGNVVNTPATTAADGTYLFDNLSPADATGYTITETQPTGYGDGLETVGSVAGSSTPANDQFKVVLPGNTTATGYNFGEIGVSLSGKVFVDNVTVNGQLDAGEPGIGGVTMTLSGLTSTGVNVCTVVTCVVTTAADGSWSYPVLPPSDGAGYTVVETQPAAYTDGGDQLGSAGEIGAHVNDRFTVNLSAPGTHGTGYNLGELAIGGATANLSGRVWLDKDHDRRYVPGPDDLPQASWTVELLKSGVVVASQLTNASGQYSFPGLVPGSGYQVRFRHPTTGAVWGSAVPNEQGTAYTSGTQGAGNPAGAQNTDGTLNNLTLVAGDNIVEQSLPLDPAGVVYDALSRQPVAGAVVTVSGPGGFNPAIHLVGGTASVTTGADGRYQFLLVPGAPNGTYTLGITTYPAGYVQAPSSLIPVCTNTLTVNTTAVGPNPALVQPLNTAPAVGIASHNPAACPASTTGFPVNNTQYWFSLSITAAAAPFSANLLNNHIPLDPSAANVLVVAKSGSTSTVELGDSLQYTVQVFNRSAGVLNNTRVVDGLPAGFRYIPGTSTLAGTKVADPAGGVGPALTYSIGNLAANSSVLLTYRVRVAVGSQQGTGINRAQAFSGAIASNVAQWKVRVTGGVFTTEACVLGKVFVDCNGNHLQDPEELGVPGVRMYMQDGTYLISDSEGKYSMCNLPPRTHVLTVDKTTLPRGSRLTTSSNRNAGDAGSLFLDLKFGELHRADFIEGSCSNTVLEQVKARRAQGEVAVPQVEKKSGLPLRFDSQPALAPQQATDSANQPAVKPRYPVQTDAPVVPKTDHELNVPVPLLPMNQQPESAGGAHVLP</sequence>
<keyword evidence="3 5" id="KW-0732">Signal</keyword>
<organism evidence="7 8">
    <name type="scientific">Rhodoferax saidenbachensis</name>
    <dbReference type="NCBI Taxonomy" id="1484693"/>
    <lineage>
        <taxon>Bacteria</taxon>
        <taxon>Pseudomonadati</taxon>
        <taxon>Pseudomonadota</taxon>
        <taxon>Betaproteobacteria</taxon>
        <taxon>Burkholderiales</taxon>
        <taxon>Comamonadaceae</taxon>
        <taxon>Rhodoferax</taxon>
    </lineage>
</organism>
<dbReference type="NCBIfam" id="TIGR01451">
    <property type="entry name" value="B_ant_repeat"/>
    <property type="match status" value="4"/>
</dbReference>
<evidence type="ECO:0000313" key="7">
    <source>
        <dbReference type="EMBL" id="MDR7307501.1"/>
    </source>
</evidence>
<evidence type="ECO:0000313" key="8">
    <source>
        <dbReference type="Proteomes" id="UP001268089"/>
    </source>
</evidence>
<dbReference type="RefSeq" id="WP_310343818.1">
    <property type="nucleotide sequence ID" value="NZ_JAVDXO010000006.1"/>
</dbReference>
<dbReference type="Gene3D" id="2.60.40.1120">
    <property type="entry name" value="Carboxypeptidase-like, regulatory domain"/>
    <property type="match status" value="1"/>
</dbReference>
<keyword evidence="8" id="KW-1185">Reference proteome</keyword>
<dbReference type="Pfam" id="PF01345">
    <property type="entry name" value="DUF11"/>
    <property type="match status" value="7"/>
</dbReference>
<dbReference type="EMBL" id="JAVDXO010000006">
    <property type="protein sequence ID" value="MDR7307501.1"/>
    <property type="molecule type" value="Genomic_DNA"/>
</dbReference>
<dbReference type="InterPro" id="IPR013783">
    <property type="entry name" value="Ig-like_fold"/>
</dbReference>
<feature type="domain" description="Ig-like" evidence="6">
    <location>
        <begin position="137"/>
        <end position="233"/>
    </location>
</feature>
<name>A0ABU1ZSH6_9BURK</name>
<protein>
    <submittedName>
        <fullName evidence="7">Repeat protein (TIGR01451 family)</fullName>
    </submittedName>
</protein>
<proteinExistence type="predicted"/>
<feature type="chain" id="PRO_5046078660" evidence="5">
    <location>
        <begin position="32"/>
        <end position="2036"/>
    </location>
</feature>
<dbReference type="SUPFAM" id="SSF49464">
    <property type="entry name" value="Carboxypeptidase regulatory domain-like"/>
    <property type="match status" value="1"/>
</dbReference>
<gene>
    <name evidence="7" type="ORF">J2X15_002788</name>
</gene>
<dbReference type="Pfam" id="PF17210">
    <property type="entry name" value="SdrD_B"/>
    <property type="match status" value="1"/>
</dbReference>
<evidence type="ECO:0000259" key="6">
    <source>
        <dbReference type="PROSITE" id="PS50835"/>
    </source>
</evidence>
<evidence type="ECO:0000256" key="1">
    <source>
        <dbReference type="ARBA" id="ARBA00004613"/>
    </source>
</evidence>
<dbReference type="InterPro" id="IPR008969">
    <property type="entry name" value="CarboxyPept-like_regulatory"/>
</dbReference>
<dbReference type="InterPro" id="IPR051172">
    <property type="entry name" value="Chlamydia_OmcB"/>
</dbReference>
<dbReference type="InterPro" id="IPR001434">
    <property type="entry name" value="OmcB-like_DUF11"/>
</dbReference>
<evidence type="ECO:0000256" key="3">
    <source>
        <dbReference type="ARBA" id="ARBA00022729"/>
    </source>
</evidence>
<dbReference type="Gene3D" id="2.60.40.10">
    <property type="entry name" value="Immunoglobulins"/>
    <property type="match status" value="4"/>
</dbReference>
<keyword evidence="2" id="KW-0964">Secreted</keyword>
<accession>A0ABU1ZSH6</accession>
<dbReference type="InterPro" id="IPR033764">
    <property type="entry name" value="Sdr_B"/>
</dbReference>
<feature type="region of interest" description="Disordered" evidence="4">
    <location>
        <begin position="1501"/>
        <end position="1520"/>
    </location>
</feature>
<dbReference type="SUPFAM" id="SSF117074">
    <property type="entry name" value="Hypothetical protein PA1324"/>
    <property type="match status" value="4"/>
</dbReference>
<comment type="subcellular location">
    <subcellularLocation>
        <location evidence="1">Secreted</location>
    </subcellularLocation>
</comment>
<reference evidence="7 8" key="1">
    <citation type="submission" date="2023-07" db="EMBL/GenBank/DDBJ databases">
        <title>Sorghum-associated microbial communities from plants grown in Nebraska, USA.</title>
        <authorList>
            <person name="Schachtman D."/>
        </authorList>
    </citation>
    <scope>NUCLEOTIDE SEQUENCE [LARGE SCALE GENOMIC DNA]</scope>
    <source>
        <strain evidence="7 8">BE308</strain>
    </source>
</reference>
<feature type="region of interest" description="Disordered" evidence="4">
    <location>
        <begin position="1977"/>
        <end position="2036"/>
    </location>
</feature>
<comment type="caution">
    <text evidence="7">The sequence shown here is derived from an EMBL/GenBank/DDBJ whole genome shotgun (WGS) entry which is preliminary data.</text>
</comment>
<dbReference type="PANTHER" id="PTHR34819:SF3">
    <property type="entry name" value="CELL SURFACE PROTEIN"/>
    <property type="match status" value="1"/>
</dbReference>
<evidence type="ECO:0000256" key="5">
    <source>
        <dbReference type="SAM" id="SignalP"/>
    </source>
</evidence>
<dbReference type="InterPro" id="IPR047589">
    <property type="entry name" value="DUF11_rpt"/>
</dbReference>
<dbReference type="InterPro" id="IPR007110">
    <property type="entry name" value="Ig-like_dom"/>
</dbReference>
<dbReference type="PROSITE" id="PS50835">
    <property type="entry name" value="IG_LIKE"/>
    <property type="match status" value="1"/>
</dbReference>